<dbReference type="PANTHER" id="PTHR43133:SF62">
    <property type="entry name" value="RNA POLYMERASE SIGMA FACTOR SIGZ"/>
    <property type="match status" value="1"/>
</dbReference>
<reference evidence="10 11" key="1">
    <citation type="journal article" date="2017" name="Nature">
        <title>Atmospheric trace gases support primary production in Antarctic desert surface soil.</title>
        <authorList>
            <person name="Ji M."/>
            <person name="Greening C."/>
            <person name="Vanwonterghem I."/>
            <person name="Carere C.R."/>
            <person name="Bay S.K."/>
            <person name="Steen J.A."/>
            <person name="Montgomery K."/>
            <person name="Lines T."/>
            <person name="Beardall J."/>
            <person name="van Dorst J."/>
            <person name="Snape I."/>
            <person name="Stott M.B."/>
            <person name="Hugenholtz P."/>
            <person name="Ferrari B.C."/>
        </authorList>
    </citation>
    <scope>NUCLEOTIDE SEQUENCE [LARGE SCALE GENOMIC DNA]</scope>
    <source>
        <strain evidence="10">RRmetagenome_bin12</strain>
    </source>
</reference>
<keyword evidence="4 6" id="KW-0238">DNA-binding</keyword>
<dbReference type="InterPro" id="IPR007627">
    <property type="entry name" value="RNA_pol_sigma70_r2"/>
</dbReference>
<name>A0A2W5YYY3_9BACT</name>
<sequence length="238" mass="25697">MLNSQALRSTPMASTAAEGGVDRETQSFAAMYDSFGALAFTLAHRIVRDPGIAEDVVQESFLAIWRNAGRYDAGRGSMQAWLCRVVRNRAIDRLRDVSGRQRHDRSLDAYMSLVSAHDVVSDVLRLEETRAVKSAMASLPPMQREVIDLAYYGGKTQSEIAVLTGVPLGTVKGRTRSAMRSLAAALGALRDPALAEAPGVSGSHRRLLAPRPADLACSQRRVTRHSLQSDANAGGADH</sequence>
<accession>A0A2W5YYY3</accession>
<evidence type="ECO:0000313" key="11">
    <source>
        <dbReference type="Proteomes" id="UP000248724"/>
    </source>
</evidence>
<dbReference type="Gene3D" id="1.10.1740.10">
    <property type="match status" value="1"/>
</dbReference>
<evidence type="ECO:0000256" key="5">
    <source>
        <dbReference type="ARBA" id="ARBA00023163"/>
    </source>
</evidence>
<keyword evidence="2 6" id="KW-0805">Transcription regulation</keyword>
<dbReference type="GO" id="GO:0006352">
    <property type="term" value="P:DNA-templated transcription initiation"/>
    <property type="evidence" value="ECO:0007669"/>
    <property type="project" value="InterPro"/>
</dbReference>
<evidence type="ECO:0000256" key="1">
    <source>
        <dbReference type="ARBA" id="ARBA00010641"/>
    </source>
</evidence>
<feature type="region of interest" description="Disordered" evidence="7">
    <location>
        <begin position="219"/>
        <end position="238"/>
    </location>
</feature>
<evidence type="ECO:0000256" key="6">
    <source>
        <dbReference type="RuleBase" id="RU000716"/>
    </source>
</evidence>
<dbReference type="InterPro" id="IPR036388">
    <property type="entry name" value="WH-like_DNA-bd_sf"/>
</dbReference>
<dbReference type="SUPFAM" id="SSF88946">
    <property type="entry name" value="Sigma2 domain of RNA polymerase sigma factors"/>
    <property type="match status" value="1"/>
</dbReference>
<evidence type="ECO:0000256" key="3">
    <source>
        <dbReference type="ARBA" id="ARBA00023082"/>
    </source>
</evidence>
<comment type="similarity">
    <text evidence="1 6">Belongs to the sigma-70 factor family. ECF subfamily.</text>
</comment>
<evidence type="ECO:0000259" key="9">
    <source>
        <dbReference type="Pfam" id="PF04545"/>
    </source>
</evidence>
<dbReference type="EMBL" id="QHBU01000268">
    <property type="protein sequence ID" value="PZR78172.1"/>
    <property type="molecule type" value="Genomic_DNA"/>
</dbReference>
<evidence type="ECO:0000313" key="10">
    <source>
        <dbReference type="EMBL" id="PZR78172.1"/>
    </source>
</evidence>
<dbReference type="GO" id="GO:0016987">
    <property type="term" value="F:sigma factor activity"/>
    <property type="evidence" value="ECO:0007669"/>
    <property type="project" value="UniProtKB-KW"/>
</dbReference>
<dbReference type="AlphaFoldDB" id="A0A2W5YYY3"/>
<keyword evidence="5 6" id="KW-0804">Transcription</keyword>
<dbReference type="Pfam" id="PF04542">
    <property type="entry name" value="Sigma70_r2"/>
    <property type="match status" value="1"/>
</dbReference>
<proteinExistence type="inferred from homology"/>
<dbReference type="SUPFAM" id="SSF88659">
    <property type="entry name" value="Sigma3 and sigma4 domains of RNA polymerase sigma factors"/>
    <property type="match status" value="1"/>
</dbReference>
<feature type="domain" description="RNA polymerase sigma-70 region 4" evidence="9">
    <location>
        <begin position="135"/>
        <end position="182"/>
    </location>
</feature>
<comment type="caution">
    <text evidence="10">The sequence shown here is derived from an EMBL/GenBank/DDBJ whole genome shotgun (WGS) entry which is preliminary data.</text>
</comment>
<dbReference type="PROSITE" id="PS01063">
    <property type="entry name" value="SIGMA70_ECF"/>
    <property type="match status" value="1"/>
</dbReference>
<evidence type="ECO:0000256" key="4">
    <source>
        <dbReference type="ARBA" id="ARBA00023125"/>
    </source>
</evidence>
<dbReference type="CDD" id="cd06171">
    <property type="entry name" value="Sigma70_r4"/>
    <property type="match status" value="1"/>
</dbReference>
<dbReference type="Pfam" id="PF04545">
    <property type="entry name" value="Sigma70_r4"/>
    <property type="match status" value="1"/>
</dbReference>
<dbReference type="InterPro" id="IPR014284">
    <property type="entry name" value="RNA_pol_sigma-70_dom"/>
</dbReference>
<dbReference type="Proteomes" id="UP000248724">
    <property type="component" value="Unassembled WGS sequence"/>
</dbReference>
<keyword evidence="3 6" id="KW-0731">Sigma factor</keyword>
<dbReference type="PANTHER" id="PTHR43133">
    <property type="entry name" value="RNA POLYMERASE ECF-TYPE SIGMA FACTO"/>
    <property type="match status" value="1"/>
</dbReference>
<dbReference type="InterPro" id="IPR013324">
    <property type="entry name" value="RNA_pol_sigma_r3/r4-like"/>
</dbReference>
<dbReference type="Gene3D" id="1.10.10.10">
    <property type="entry name" value="Winged helix-like DNA-binding domain superfamily/Winged helix DNA-binding domain"/>
    <property type="match status" value="1"/>
</dbReference>
<dbReference type="InterPro" id="IPR000838">
    <property type="entry name" value="RNA_pol_sigma70_ECF_CS"/>
</dbReference>
<protein>
    <recommendedName>
        <fullName evidence="6">RNA polymerase sigma factor</fullName>
    </recommendedName>
</protein>
<dbReference type="GO" id="GO:0003677">
    <property type="term" value="F:DNA binding"/>
    <property type="evidence" value="ECO:0007669"/>
    <property type="project" value="UniProtKB-KW"/>
</dbReference>
<evidence type="ECO:0000256" key="7">
    <source>
        <dbReference type="SAM" id="MobiDB-lite"/>
    </source>
</evidence>
<dbReference type="NCBIfam" id="TIGR02937">
    <property type="entry name" value="sigma70-ECF"/>
    <property type="match status" value="1"/>
</dbReference>
<dbReference type="InterPro" id="IPR007630">
    <property type="entry name" value="RNA_pol_sigma70_r4"/>
</dbReference>
<feature type="domain" description="RNA polymerase sigma-70 region 2" evidence="8">
    <location>
        <begin position="31"/>
        <end position="96"/>
    </location>
</feature>
<organism evidence="10 11">
    <name type="scientific">Candidatus Aeolococcus gillhamiae</name>
    <dbReference type="NCBI Taxonomy" id="3127015"/>
    <lineage>
        <taxon>Bacteria</taxon>
        <taxon>Bacillati</taxon>
        <taxon>Candidatus Dormiibacterota</taxon>
        <taxon>Candidatus Dormibacteria</taxon>
        <taxon>Candidatus Aeolococcales</taxon>
        <taxon>Candidatus Aeolococcaceae</taxon>
        <taxon>Candidatus Aeolococcus</taxon>
    </lineage>
</organism>
<gene>
    <name evidence="10" type="ORF">DLM65_13960</name>
</gene>
<dbReference type="InterPro" id="IPR039425">
    <property type="entry name" value="RNA_pol_sigma-70-like"/>
</dbReference>
<dbReference type="InterPro" id="IPR013325">
    <property type="entry name" value="RNA_pol_sigma_r2"/>
</dbReference>
<evidence type="ECO:0000259" key="8">
    <source>
        <dbReference type="Pfam" id="PF04542"/>
    </source>
</evidence>
<evidence type="ECO:0000256" key="2">
    <source>
        <dbReference type="ARBA" id="ARBA00023015"/>
    </source>
</evidence>